<dbReference type="CDD" id="cd00093">
    <property type="entry name" value="HTH_XRE"/>
    <property type="match status" value="1"/>
</dbReference>
<reference evidence="2" key="1">
    <citation type="submission" date="2023-08" db="EMBL/GenBank/DDBJ databases">
        <title>The novel hydrolase IpcH responsible for the initial isoprocarb degradation step in Rhodococcus sp. D-6.</title>
        <authorList>
            <person name="Zhu Q."/>
        </authorList>
    </citation>
    <scope>NUCLEOTIDE SEQUENCE</scope>
    <source>
        <strain evidence="2">D-6</strain>
    </source>
</reference>
<feature type="domain" description="HTH cro/C1-type" evidence="1">
    <location>
        <begin position="65"/>
        <end position="119"/>
    </location>
</feature>
<sequence>MEPEQGRVIDFATAAKAARVTAAKAARVTAAKAARVTAAKSARTPGRGADSTEPRLLRQIYGEILRDERRDQDRSLEDVARTVGMSKQYLSEVERGRKEASSEMLRSVCDALELPMEQLLARGIRRMTAHRTLRTTGHAGVELCAA</sequence>
<dbReference type="GO" id="GO:0003677">
    <property type="term" value="F:DNA binding"/>
    <property type="evidence" value="ECO:0007669"/>
    <property type="project" value="InterPro"/>
</dbReference>
<dbReference type="EMBL" id="CP132970">
    <property type="protein sequence ID" value="XBW04832.1"/>
    <property type="molecule type" value="Genomic_DNA"/>
</dbReference>
<organism evidence="2">
    <name type="scientific">Rhodococcus sp. D-6</name>
    <dbReference type="NCBI Taxonomy" id="1387842"/>
    <lineage>
        <taxon>Bacteria</taxon>
        <taxon>Bacillati</taxon>
        <taxon>Actinomycetota</taxon>
        <taxon>Actinomycetes</taxon>
        <taxon>Mycobacteriales</taxon>
        <taxon>Nocardiaceae</taxon>
        <taxon>Rhodococcus</taxon>
    </lineage>
</organism>
<proteinExistence type="predicted"/>
<name>A0AAU7UYL6_9NOCA</name>
<evidence type="ECO:0000259" key="1">
    <source>
        <dbReference type="PROSITE" id="PS50943"/>
    </source>
</evidence>
<dbReference type="Pfam" id="PF01381">
    <property type="entry name" value="HTH_3"/>
    <property type="match status" value="1"/>
</dbReference>
<dbReference type="SUPFAM" id="SSF47413">
    <property type="entry name" value="lambda repressor-like DNA-binding domains"/>
    <property type="match status" value="1"/>
</dbReference>
<dbReference type="AlphaFoldDB" id="A0AAU7UYL6"/>
<dbReference type="InterPro" id="IPR010982">
    <property type="entry name" value="Lambda_DNA-bd_dom_sf"/>
</dbReference>
<dbReference type="RefSeq" id="WP_231911971.1">
    <property type="nucleotide sequence ID" value="NZ_CP132970.1"/>
</dbReference>
<accession>A0AAU7UYL6</accession>
<dbReference type="PROSITE" id="PS50943">
    <property type="entry name" value="HTH_CROC1"/>
    <property type="match status" value="1"/>
</dbReference>
<gene>
    <name evidence="2" type="ORF">RBB84_02305</name>
</gene>
<dbReference type="SMART" id="SM00530">
    <property type="entry name" value="HTH_XRE"/>
    <property type="match status" value="1"/>
</dbReference>
<protein>
    <submittedName>
        <fullName evidence="2">Helix-turn-helix transcriptional regulator</fullName>
    </submittedName>
</protein>
<dbReference type="Gene3D" id="1.10.260.40">
    <property type="entry name" value="lambda repressor-like DNA-binding domains"/>
    <property type="match status" value="1"/>
</dbReference>
<dbReference type="InterPro" id="IPR001387">
    <property type="entry name" value="Cro/C1-type_HTH"/>
</dbReference>
<dbReference type="KEGG" id="rhox:RBB84_02305"/>
<evidence type="ECO:0000313" key="2">
    <source>
        <dbReference type="EMBL" id="XBW04832.1"/>
    </source>
</evidence>